<sequence length="116" mass="13943">SNGQRGEADVTLYDVYLALAAEVIENERKQCKSEEGKEVLKMFYEEVVKDATRIIDDVRRRYVDKLHEIHKEREKIRALRKEFDRLGKTLQEYIKEKNIQGVHPYQFCFTEDDEWM</sequence>
<name>A0A1E1X084_9ACAR</name>
<proteinExistence type="evidence at transcript level"/>
<reference evidence="2" key="1">
    <citation type="journal article" date="2017" name="Front. Cell. Infect. Microbiol.">
        <title>The Distinct Transcriptional Response of the Midgut of Amblyomma sculptum and Amblyomma aureolatum Ticks to Rickettsia rickettsii Correlates to Their Differences in Susceptibility to Infection.</title>
        <authorList>
            <person name="Martins L.A."/>
            <person name="Galletti M.F.B.M."/>
            <person name="Ribeiro J.M."/>
            <person name="Fujita A."/>
            <person name="Costa F.B."/>
            <person name="Labruna M.B."/>
            <person name="Daffre S."/>
            <person name="Fogaca A.C."/>
        </authorList>
    </citation>
    <scope>NUCLEOTIDE SEQUENCE</scope>
</reference>
<organism evidence="2">
    <name type="scientific">Amblyomma aureolatum</name>
    <dbReference type="NCBI Taxonomy" id="187763"/>
    <lineage>
        <taxon>Eukaryota</taxon>
        <taxon>Metazoa</taxon>
        <taxon>Ecdysozoa</taxon>
        <taxon>Arthropoda</taxon>
        <taxon>Chelicerata</taxon>
        <taxon>Arachnida</taxon>
        <taxon>Acari</taxon>
        <taxon>Parasitiformes</taxon>
        <taxon>Ixodida</taxon>
        <taxon>Ixodoidea</taxon>
        <taxon>Ixodidae</taxon>
        <taxon>Amblyomminae</taxon>
        <taxon>Amblyomma</taxon>
    </lineage>
</organism>
<dbReference type="AlphaFoldDB" id="A0A1E1X084"/>
<evidence type="ECO:0000256" key="1">
    <source>
        <dbReference type="SAM" id="Coils"/>
    </source>
</evidence>
<feature type="non-terminal residue" evidence="2">
    <location>
        <position position="1"/>
    </location>
</feature>
<evidence type="ECO:0000313" key="2">
    <source>
        <dbReference type="EMBL" id="JAT92451.1"/>
    </source>
</evidence>
<dbReference type="EMBL" id="GFAC01006737">
    <property type="protein sequence ID" value="JAT92451.1"/>
    <property type="molecule type" value="mRNA"/>
</dbReference>
<protein>
    <submittedName>
        <fullName evidence="2">Uncharacterized protein</fullName>
    </submittedName>
</protein>
<feature type="coiled-coil region" evidence="1">
    <location>
        <begin position="69"/>
        <end position="96"/>
    </location>
</feature>
<accession>A0A1E1X084</accession>
<keyword evidence="1" id="KW-0175">Coiled coil</keyword>